<comment type="caution">
    <text evidence="1">The sequence shown here is derived from an EMBL/GenBank/DDBJ whole genome shotgun (WGS) entry which is preliminary data.</text>
</comment>
<proteinExistence type="predicted"/>
<gene>
    <name evidence="1" type="ORF">CRG98_049220</name>
</gene>
<evidence type="ECO:0000313" key="2">
    <source>
        <dbReference type="Proteomes" id="UP000233551"/>
    </source>
</evidence>
<dbReference type="EMBL" id="PGOL01037043">
    <property type="protein sequence ID" value="PKI26091.1"/>
    <property type="molecule type" value="Genomic_DNA"/>
</dbReference>
<keyword evidence="2" id="KW-1185">Reference proteome</keyword>
<accession>A0A2I0HFC8</accession>
<sequence length="63" mass="7033">MRKEGLCHLVRKIKDAAVAHQVVDISAPVEELMGDMSFRMILGSSFKDRSNLKAIIHEGLRLA</sequence>
<protein>
    <submittedName>
        <fullName evidence="1">Uncharacterized protein</fullName>
    </submittedName>
</protein>
<feature type="non-terminal residue" evidence="1">
    <location>
        <position position="63"/>
    </location>
</feature>
<reference evidence="1 2" key="1">
    <citation type="submission" date="2017-11" db="EMBL/GenBank/DDBJ databases">
        <title>De-novo sequencing of pomegranate (Punica granatum L.) genome.</title>
        <authorList>
            <person name="Akparov Z."/>
            <person name="Amiraslanov A."/>
            <person name="Hajiyeva S."/>
            <person name="Abbasov M."/>
            <person name="Kaur K."/>
            <person name="Hamwieh A."/>
            <person name="Solovyev V."/>
            <person name="Salamov A."/>
            <person name="Braich B."/>
            <person name="Kosarev P."/>
            <person name="Mahmoud A."/>
            <person name="Hajiyev E."/>
            <person name="Babayeva S."/>
            <person name="Izzatullayeva V."/>
            <person name="Mammadov A."/>
            <person name="Mammadov A."/>
            <person name="Sharifova S."/>
            <person name="Ojaghi J."/>
            <person name="Eynullazada K."/>
            <person name="Bayramov B."/>
            <person name="Abdulazimova A."/>
            <person name="Shahmuradov I."/>
        </authorList>
    </citation>
    <scope>NUCLEOTIDE SEQUENCE [LARGE SCALE GENOMIC DNA]</scope>
    <source>
        <strain evidence="2">cv. AG2017</strain>
        <tissue evidence="1">Leaf</tissue>
    </source>
</reference>
<evidence type="ECO:0000313" key="1">
    <source>
        <dbReference type="EMBL" id="PKI26091.1"/>
    </source>
</evidence>
<dbReference type="Proteomes" id="UP000233551">
    <property type="component" value="Unassembled WGS sequence"/>
</dbReference>
<dbReference type="AlphaFoldDB" id="A0A2I0HFC8"/>
<organism evidence="1 2">
    <name type="scientific">Punica granatum</name>
    <name type="common">Pomegranate</name>
    <dbReference type="NCBI Taxonomy" id="22663"/>
    <lineage>
        <taxon>Eukaryota</taxon>
        <taxon>Viridiplantae</taxon>
        <taxon>Streptophyta</taxon>
        <taxon>Embryophyta</taxon>
        <taxon>Tracheophyta</taxon>
        <taxon>Spermatophyta</taxon>
        <taxon>Magnoliopsida</taxon>
        <taxon>eudicotyledons</taxon>
        <taxon>Gunneridae</taxon>
        <taxon>Pentapetalae</taxon>
        <taxon>rosids</taxon>
        <taxon>malvids</taxon>
        <taxon>Myrtales</taxon>
        <taxon>Lythraceae</taxon>
        <taxon>Punica</taxon>
    </lineage>
</organism>
<name>A0A2I0HFC8_PUNGR</name>